<dbReference type="AlphaFoldDB" id="A0A067PF79"/>
<reference evidence="2" key="1">
    <citation type="journal article" date="2014" name="Proc. Natl. Acad. Sci. U.S.A.">
        <title>Extensive sampling of basidiomycete genomes demonstrates inadequacy of the white-rot/brown-rot paradigm for wood decay fungi.</title>
        <authorList>
            <person name="Riley R."/>
            <person name="Salamov A.A."/>
            <person name="Brown D.W."/>
            <person name="Nagy L.G."/>
            <person name="Floudas D."/>
            <person name="Held B.W."/>
            <person name="Levasseur A."/>
            <person name="Lombard V."/>
            <person name="Morin E."/>
            <person name="Otillar R."/>
            <person name="Lindquist E.A."/>
            <person name="Sun H."/>
            <person name="LaButti K.M."/>
            <person name="Schmutz J."/>
            <person name="Jabbour D."/>
            <person name="Luo H."/>
            <person name="Baker S.E."/>
            <person name="Pisabarro A.G."/>
            <person name="Walton J.D."/>
            <person name="Blanchette R.A."/>
            <person name="Henrissat B."/>
            <person name="Martin F."/>
            <person name="Cullen D."/>
            <person name="Hibbett D.S."/>
            <person name="Grigoriev I.V."/>
        </authorList>
    </citation>
    <scope>NUCLEOTIDE SEQUENCE [LARGE SCALE GENOMIC DNA]</scope>
    <source>
        <strain evidence="2">MUCL 33604</strain>
    </source>
</reference>
<name>A0A067PF79_9AGAM</name>
<sequence length="280" mass="30717">MSEPDDDNEPLAFAINLTIYTAPPVLASGKKSQAKPKASTKSKELDFAISPDNYITFLQAVLDCCGLQRYCVVSKQPYPFKKSVTPLDIENQMEYNGMVQCVKKEQPPKITIIIDMNDITLRCCVRADEDVDSDVGVDDGANDMGEYKDPTDLELLGEFWYCPTSDPNKNIKITPTHCCTWCLAIISAKATIVHPPNVNDFDPEKRKATLHPDRQVASAVLVASDQFAPFAQAMTSVTMLAATVLGHAAPAIPRTPTCPPPLTLAISSHTLKIVLEFEML</sequence>
<gene>
    <name evidence="1" type="ORF">JAAARDRAFT_198125</name>
</gene>
<keyword evidence="2" id="KW-1185">Reference proteome</keyword>
<dbReference type="Proteomes" id="UP000027265">
    <property type="component" value="Unassembled WGS sequence"/>
</dbReference>
<evidence type="ECO:0000313" key="1">
    <source>
        <dbReference type="EMBL" id="KDQ52475.1"/>
    </source>
</evidence>
<evidence type="ECO:0000313" key="2">
    <source>
        <dbReference type="Proteomes" id="UP000027265"/>
    </source>
</evidence>
<dbReference type="EMBL" id="KL197739">
    <property type="protein sequence ID" value="KDQ52475.1"/>
    <property type="molecule type" value="Genomic_DNA"/>
</dbReference>
<dbReference type="HOGENOM" id="CLU_033557_1_0_1"/>
<protein>
    <submittedName>
        <fullName evidence="1">Uncharacterized protein</fullName>
    </submittedName>
</protein>
<proteinExistence type="predicted"/>
<accession>A0A067PF79</accession>
<dbReference type="OrthoDB" id="2681472at2759"/>
<organism evidence="1 2">
    <name type="scientific">Jaapia argillacea MUCL 33604</name>
    <dbReference type="NCBI Taxonomy" id="933084"/>
    <lineage>
        <taxon>Eukaryota</taxon>
        <taxon>Fungi</taxon>
        <taxon>Dikarya</taxon>
        <taxon>Basidiomycota</taxon>
        <taxon>Agaricomycotina</taxon>
        <taxon>Agaricomycetes</taxon>
        <taxon>Agaricomycetidae</taxon>
        <taxon>Jaapiales</taxon>
        <taxon>Jaapiaceae</taxon>
        <taxon>Jaapia</taxon>
    </lineage>
</organism>
<dbReference type="InParanoid" id="A0A067PF79"/>